<reference evidence="2 3" key="1">
    <citation type="submission" date="2023-05" db="EMBL/GenBank/DDBJ databases">
        <title>Streptomyces fuscus sp. nov., a brown-black pigment producing actinomyces isolated from dry sand of Sea duck farm.</title>
        <authorList>
            <person name="Xie J."/>
            <person name="Shen N."/>
        </authorList>
    </citation>
    <scope>NUCLEOTIDE SEQUENCE [LARGE SCALE GENOMIC DNA]</scope>
    <source>
        <strain evidence="2 3">GXMU-J15</strain>
    </source>
</reference>
<keyword evidence="3" id="KW-1185">Reference proteome</keyword>
<accession>A0ABT7JBA0</accession>
<protein>
    <submittedName>
        <fullName evidence="2">ATP-dependent DNA ligase</fullName>
    </submittedName>
</protein>
<sequence>MVVEVGVDVARDSTGRWRHPARWHRARPDLTPGDTPPITPGPAI</sequence>
<dbReference type="RefSeq" id="WP_255310497.1">
    <property type="nucleotide sequence ID" value="NZ_JASJUS010000079.1"/>
</dbReference>
<proteinExistence type="predicted"/>
<dbReference type="Proteomes" id="UP001241926">
    <property type="component" value="Unassembled WGS sequence"/>
</dbReference>
<dbReference type="GO" id="GO:0016874">
    <property type="term" value="F:ligase activity"/>
    <property type="evidence" value="ECO:0007669"/>
    <property type="project" value="UniProtKB-KW"/>
</dbReference>
<feature type="compositionally biased region" description="Basic residues" evidence="1">
    <location>
        <begin position="16"/>
        <end position="25"/>
    </location>
</feature>
<evidence type="ECO:0000256" key="1">
    <source>
        <dbReference type="SAM" id="MobiDB-lite"/>
    </source>
</evidence>
<feature type="region of interest" description="Disordered" evidence="1">
    <location>
        <begin position="16"/>
        <end position="44"/>
    </location>
</feature>
<feature type="compositionally biased region" description="Pro residues" evidence="1">
    <location>
        <begin position="34"/>
        <end position="44"/>
    </location>
</feature>
<name>A0ABT7JBA0_9ACTN</name>
<evidence type="ECO:0000313" key="2">
    <source>
        <dbReference type="EMBL" id="MDL2082161.1"/>
    </source>
</evidence>
<gene>
    <name evidence="2" type="ORF">QNN03_37670</name>
</gene>
<dbReference type="EMBL" id="JASJUS010000079">
    <property type="protein sequence ID" value="MDL2082161.1"/>
    <property type="molecule type" value="Genomic_DNA"/>
</dbReference>
<comment type="caution">
    <text evidence="2">The sequence shown here is derived from an EMBL/GenBank/DDBJ whole genome shotgun (WGS) entry which is preliminary data.</text>
</comment>
<keyword evidence="2" id="KW-0436">Ligase</keyword>
<evidence type="ECO:0000313" key="3">
    <source>
        <dbReference type="Proteomes" id="UP001241926"/>
    </source>
</evidence>
<organism evidence="2 3">
    <name type="scientific">Streptomyces fuscus</name>
    <dbReference type="NCBI Taxonomy" id="3048495"/>
    <lineage>
        <taxon>Bacteria</taxon>
        <taxon>Bacillati</taxon>
        <taxon>Actinomycetota</taxon>
        <taxon>Actinomycetes</taxon>
        <taxon>Kitasatosporales</taxon>
        <taxon>Streptomycetaceae</taxon>
        <taxon>Streptomyces</taxon>
    </lineage>
</organism>